<feature type="compositionally biased region" description="Basic and acidic residues" evidence="16">
    <location>
        <begin position="287"/>
        <end position="298"/>
    </location>
</feature>
<evidence type="ECO:0000256" key="13">
    <source>
        <dbReference type="ARBA" id="ARBA00023204"/>
    </source>
</evidence>
<keyword evidence="12 15" id="KW-0233">DNA recombination</keyword>
<keyword evidence="9 15" id="KW-0863">Zinc-finger</keyword>
<keyword evidence="10 15" id="KW-0833">Ubl conjugation pathway</keyword>
<dbReference type="InterPro" id="IPR036388">
    <property type="entry name" value="WH-like_DNA-bd_sf"/>
</dbReference>
<dbReference type="GO" id="GO:0061630">
    <property type="term" value="F:ubiquitin protein ligase activity"/>
    <property type="evidence" value="ECO:0007669"/>
    <property type="project" value="UniProtKB-EC"/>
</dbReference>
<comment type="subunit">
    <text evidence="15">Component of the Smc5-Smc6 complex.</text>
</comment>
<protein>
    <recommendedName>
        <fullName evidence="5 15">Non-structural maintenance of chromosomes element 1 homolog</fullName>
        <ecNumber evidence="4 15">2.3.2.27</ecNumber>
    </recommendedName>
</protein>
<keyword evidence="11 15" id="KW-0862">Zinc</keyword>
<dbReference type="EC" id="2.3.2.27" evidence="4 15"/>
<dbReference type="InterPro" id="IPR013083">
    <property type="entry name" value="Znf_RING/FYVE/PHD"/>
</dbReference>
<dbReference type="GO" id="GO:0000724">
    <property type="term" value="P:double-strand break repair via homologous recombination"/>
    <property type="evidence" value="ECO:0007669"/>
    <property type="project" value="TreeGrafter"/>
</dbReference>
<dbReference type="PANTHER" id="PTHR20973">
    <property type="entry name" value="NON-SMC ELEMENT 1-RELATED"/>
    <property type="match status" value="1"/>
</dbReference>
<keyword evidence="13 15" id="KW-0234">DNA repair</keyword>
<evidence type="ECO:0000259" key="17">
    <source>
        <dbReference type="Pfam" id="PF08746"/>
    </source>
</evidence>
<keyword evidence="19" id="KW-1185">Reference proteome</keyword>
<dbReference type="InterPro" id="IPR011513">
    <property type="entry name" value="Nse1"/>
</dbReference>
<evidence type="ECO:0000256" key="10">
    <source>
        <dbReference type="ARBA" id="ARBA00022786"/>
    </source>
</evidence>
<evidence type="ECO:0000313" key="19">
    <source>
        <dbReference type="Proteomes" id="UP001189122"/>
    </source>
</evidence>
<dbReference type="EMBL" id="CACRZD030000001">
    <property type="protein sequence ID" value="CAA6654472.1"/>
    <property type="molecule type" value="Genomic_DNA"/>
</dbReference>
<keyword evidence="6 15" id="KW-0808">Transferase</keyword>
<evidence type="ECO:0000256" key="7">
    <source>
        <dbReference type="ARBA" id="ARBA00022723"/>
    </source>
</evidence>
<keyword evidence="14 15" id="KW-0539">Nucleus</keyword>
<reference evidence="18 19" key="1">
    <citation type="submission" date="2019-12" db="EMBL/GenBank/DDBJ databases">
        <authorList>
            <person name="Scholz U."/>
            <person name="Mascher M."/>
            <person name="Fiebig A."/>
        </authorList>
    </citation>
    <scope>NUCLEOTIDE SEQUENCE</scope>
</reference>
<gene>
    <name evidence="18" type="ORF">SI7747_01001062</name>
</gene>
<evidence type="ECO:0000256" key="9">
    <source>
        <dbReference type="ARBA" id="ARBA00022771"/>
    </source>
</evidence>
<evidence type="ECO:0000256" key="8">
    <source>
        <dbReference type="ARBA" id="ARBA00022763"/>
    </source>
</evidence>
<dbReference type="GO" id="GO:0030915">
    <property type="term" value="C:Smc5-Smc6 complex"/>
    <property type="evidence" value="ECO:0007669"/>
    <property type="project" value="UniProtKB-UniRule"/>
</dbReference>
<feature type="compositionally biased region" description="Basic and acidic residues" evidence="16">
    <location>
        <begin position="320"/>
        <end position="330"/>
    </location>
</feature>
<evidence type="ECO:0000256" key="2">
    <source>
        <dbReference type="ARBA" id="ARBA00004123"/>
    </source>
</evidence>
<dbReference type="PANTHER" id="PTHR20973:SF0">
    <property type="entry name" value="NON-STRUCTURAL MAINTENANCE OF CHROMOSOMES ELEMENT 1 HOMOLOG"/>
    <property type="match status" value="1"/>
</dbReference>
<keyword evidence="7 15" id="KW-0479">Metal-binding</keyword>
<feature type="domain" description="Non-structural maintenance of chromosomes element 1 RING C4HC3-type" evidence="17">
    <location>
        <begin position="198"/>
        <end position="240"/>
    </location>
</feature>
<dbReference type="FunFam" id="3.90.1150.220:FF:000002">
    <property type="entry name" value="Non-structural maintenance of chromosomes element 1"/>
    <property type="match status" value="1"/>
</dbReference>
<dbReference type="Proteomes" id="UP001189122">
    <property type="component" value="Unassembled WGS sequence"/>
</dbReference>
<proteinExistence type="inferred from homology"/>
<accession>A0A7I8IBQ1</accession>
<dbReference type="Pfam" id="PF07574">
    <property type="entry name" value="SMC_Nse1"/>
    <property type="match status" value="1"/>
</dbReference>
<dbReference type="Gene3D" id="3.90.1150.220">
    <property type="match status" value="1"/>
</dbReference>
<comment type="subcellular location">
    <subcellularLocation>
        <location evidence="2 15">Nucleus</location>
    </subcellularLocation>
</comment>
<dbReference type="CDD" id="cd16493">
    <property type="entry name" value="RING-CH-C4HC3_NSE1"/>
    <property type="match status" value="1"/>
</dbReference>
<evidence type="ECO:0000256" key="4">
    <source>
        <dbReference type="ARBA" id="ARBA00012483"/>
    </source>
</evidence>
<dbReference type="EMBL" id="LR743588">
    <property type="protein sequence ID" value="CAA2614687.1"/>
    <property type="molecule type" value="Genomic_DNA"/>
</dbReference>
<dbReference type="InterPro" id="IPR014857">
    <property type="entry name" value="Nse1_RING_C4HC3-type"/>
</dbReference>
<comment type="similarity">
    <text evidence="3 15">Belongs to the NSE1 family.</text>
</comment>
<evidence type="ECO:0000256" key="1">
    <source>
        <dbReference type="ARBA" id="ARBA00000900"/>
    </source>
</evidence>
<comment type="catalytic activity">
    <reaction evidence="1 15">
        <text>S-ubiquitinyl-[E2 ubiquitin-conjugating enzyme]-L-cysteine + [acceptor protein]-L-lysine = [E2 ubiquitin-conjugating enzyme]-L-cysteine + N(6)-ubiquitinyl-[acceptor protein]-L-lysine.</text>
        <dbReference type="EC" id="2.3.2.27"/>
    </reaction>
</comment>
<dbReference type="GO" id="GO:0008270">
    <property type="term" value="F:zinc ion binding"/>
    <property type="evidence" value="ECO:0007669"/>
    <property type="project" value="UniProtKB-KW"/>
</dbReference>
<evidence type="ECO:0000256" key="11">
    <source>
        <dbReference type="ARBA" id="ARBA00022833"/>
    </source>
</evidence>
<evidence type="ECO:0000256" key="16">
    <source>
        <dbReference type="SAM" id="MobiDB-lite"/>
    </source>
</evidence>
<evidence type="ECO:0000256" key="3">
    <source>
        <dbReference type="ARBA" id="ARBA00010258"/>
    </source>
</evidence>
<evidence type="ECO:0000256" key="14">
    <source>
        <dbReference type="ARBA" id="ARBA00023242"/>
    </source>
</evidence>
<evidence type="ECO:0000256" key="6">
    <source>
        <dbReference type="ARBA" id="ARBA00022679"/>
    </source>
</evidence>
<organism evidence="18">
    <name type="scientific">Spirodela intermedia</name>
    <name type="common">Intermediate duckweed</name>
    <dbReference type="NCBI Taxonomy" id="51605"/>
    <lineage>
        <taxon>Eukaryota</taxon>
        <taxon>Viridiplantae</taxon>
        <taxon>Streptophyta</taxon>
        <taxon>Embryophyta</taxon>
        <taxon>Tracheophyta</taxon>
        <taxon>Spermatophyta</taxon>
        <taxon>Magnoliopsida</taxon>
        <taxon>Liliopsida</taxon>
        <taxon>Araceae</taxon>
        <taxon>Lemnoideae</taxon>
        <taxon>Spirodela</taxon>
    </lineage>
</organism>
<name>A0A7I8IBQ1_SPIIN</name>
<dbReference type="GO" id="GO:0005634">
    <property type="term" value="C:nucleus"/>
    <property type="evidence" value="ECO:0007669"/>
    <property type="project" value="UniProtKB-SubCell"/>
</dbReference>
<keyword evidence="8 15" id="KW-0227">DNA damage</keyword>
<dbReference type="AlphaFoldDB" id="A0A7I8IBQ1"/>
<evidence type="ECO:0000256" key="15">
    <source>
        <dbReference type="RuleBase" id="RU368018"/>
    </source>
</evidence>
<evidence type="ECO:0000313" key="18">
    <source>
        <dbReference type="EMBL" id="CAA2614687.1"/>
    </source>
</evidence>
<dbReference type="Pfam" id="PF08746">
    <property type="entry name" value="zf-RING-like"/>
    <property type="match status" value="1"/>
</dbReference>
<evidence type="ECO:0000256" key="12">
    <source>
        <dbReference type="ARBA" id="ARBA00023172"/>
    </source>
</evidence>
<feature type="region of interest" description="Disordered" evidence="16">
    <location>
        <begin position="285"/>
        <end position="337"/>
    </location>
</feature>
<sequence length="337" mass="37890">MAPLNWMHHTLIQALLSRGPLEEKEFHDIFSGVSGKNPDIHKKIFDDVLLKINKELAYVKFELRGCRNQYDGKVYYGVVNTVADEQSKLGTKYSIPQIAFYRAILDAIIHDTTAHGCISNIDALNIRLDSQTGQASQDGAACVPTAFKSFSLAQKEKTLNELIQDQWLSSSSDGNIGLGVRSFLDLRGWFRNNDFPSCDVCNEAGIKADMCSGEGCNVRIHSYCLKKKFYRKVSSVCPVCGTPWHFSDLDWENEECNDDAPSEAPSDGLRERKKHQVCKAEAVEAAQNRRQETADHTVLRRLRSHKVEAAPDALESEPNPEPRHPPEARMGRKSRRV</sequence>
<dbReference type="Gene3D" id="3.30.40.10">
    <property type="entry name" value="Zinc/RING finger domain, C3HC4 (zinc finger)"/>
    <property type="match status" value="1"/>
</dbReference>
<dbReference type="Gene3D" id="1.10.10.10">
    <property type="entry name" value="Winged helix-like DNA-binding domain superfamily/Winged helix DNA-binding domain"/>
    <property type="match status" value="1"/>
</dbReference>
<evidence type="ECO:0000256" key="5">
    <source>
        <dbReference type="ARBA" id="ARBA00019422"/>
    </source>
</evidence>